<keyword evidence="2" id="KW-0175">Coiled coil</keyword>
<evidence type="ECO:0000259" key="3">
    <source>
        <dbReference type="Pfam" id="PF01979"/>
    </source>
</evidence>
<gene>
    <name evidence="4" type="ORF">W5A_05828</name>
</gene>
<evidence type="ECO:0000313" key="5">
    <source>
        <dbReference type="Proteomes" id="UP000005938"/>
    </source>
</evidence>
<dbReference type="PANTHER" id="PTHR36842">
    <property type="entry name" value="PROTEIN TOLB HOMOLOG"/>
    <property type="match status" value="1"/>
</dbReference>
<dbReference type="EMBL" id="AJJU01000004">
    <property type="protein sequence ID" value="EID75710.1"/>
    <property type="molecule type" value="Genomic_DNA"/>
</dbReference>
<dbReference type="SUPFAM" id="SSF51338">
    <property type="entry name" value="Composite domain of metallo-dependent hydrolases"/>
    <property type="match status" value="1"/>
</dbReference>
<dbReference type="PATRIC" id="fig|946077.3.peg.1185"/>
<organism evidence="4 5">
    <name type="scientific">Imtechella halotolerans K1</name>
    <dbReference type="NCBI Taxonomy" id="946077"/>
    <lineage>
        <taxon>Bacteria</taxon>
        <taxon>Pseudomonadati</taxon>
        <taxon>Bacteroidota</taxon>
        <taxon>Flavobacteriia</taxon>
        <taxon>Flavobacteriales</taxon>
        <taxon>Flavobacteriaceae</taxon>
        <taxon>Imtechella</taxon>
    </lineage>
</organism>
<dbReference type="InterPro" id="IPR011042">
    <property type="entry name" value="6-blade_b-propeller_TolB-like"/>
</dbReference>
<keyword evidence="5" id="KW-1185">Reference proteome</keyword>
<sequence>MKRTFYYGWMFFAFILIGSSTVAQEKITKDSIKKATKELPLEPKRTVTFTTNEGTWMSLDVSPDGKSLLFDMMGDIYILPAEGGVATRVTEGMAYDVHPRYSPDGKSIVFISDKSGSDNIWTMELATKESKQLTKDTNQNFFSADWTHDGTYIVASKGRRNAKMYLYHKDGGSGAQLISEPANLKVTDPAFSPDGKTLYFSHRMGAWNYNAQLPQYQVGTYDMENGELSVITSRYGSAFTPTPSPDGKWLVYGSRFETETGLVIRNLQNGDERWLAYPVQRDEQESIAPLGVLPAMAFTPDSKFLFASYGGKIYRISTEGSAAVEVPFTANLSLDMGPQVYFQYPIEDAAEAQVTQIRDAVPSPDGKKLAFTALNRLYVMDFPNGTPKRLTTNNFTEAHPAWSPDGKQLVFTTWKNGGGHLYKVSIDGKGRPVQLTKEPGAYTFPAWSYQSNRIAFHRGTAQNFDNVLGMFSGNVMEDLVWVDSNGGAANFIAKSKGRTQPHFTKVDDRLYLSHAGKGLVSIRWDGTDEKEHLSLTGIVTYGSSDVFNGDDHSHDVHGLLPTSEEGWRENNTASRPSEIRISPDATHALAKINNDVYSVLIPRYGKTPKISLAKAESAAFPSRKLTVMGGEFPTWSGDSKKIHWSLGASHFRFDLEAAKKFDDSLALAKKEEKERKEAEKKNDTVAKGEEVKESKKETAFKAEEFKIKLTFQKAIPNGSVLLKGARIITMKGDQVIENGDLLIENNRIKAIGTSGSLSVPSSAQVIEVKGKTIVPGFVDTHAHMWPTWTLHKNQVWMYSANLAYGVTTTRDPQTATTDVLTYADMVDAGMIHGPRVYSTGPGVGFWQYKIESLEHAKDVLKQYSEYYNTKSIKMYLVGNRQQRQWVIMAAKELKLMPTTEGGLDFKLNMTQLLDGYPGHEHSFPIYPVYKDVIHPVAESKMAVTPTLLVSYGGPWAENYYYATENPYHDKKLQYFTPYEELASKSRRRPAWFMEEEHVFTKHAQTMKNLVEADGIAGVGSHGQLQGLGYHWELWSVASGGMSTHDALKVATIHGAKALGLDADLGTLEVGKLADILIMDANPLTNIRNTNTLRYVVKNGVIYDANTLDEVWPKVQKSETFNWQTKRPENVPGMKN</sequence>
<dbReference type="Pfam" id="PF07676">
    <property type="entry name" value="PD40"/>
    <property type="match status" value="4"/>
</dbReference>
<comment type="caution">
    <text evidence="4">The sequence shown here is derived from an EMBL/GenBank/DDBJ whole genome shotgun (WGS) entry which is preliminary data.</text>
</comment>
<accession>I0WH44</accession>
<dbReference type="PANTHER" id="PTHR36842:SF1">
    <property type="entry name" value="PROTEIN TOLB"/>
    <property type="match status" value="1"/>
</dbReference>
<protein>
    <submittedName>
        <fullName evidence="4">Amidohydrolase</fullName>
    </submittedName>
</protein>
<feature type="coiled-coil region" evidence="2">
    <location>
        <begin position="661"/>
        <end position="688"/>
    </location>
</feature>
<dbReference type="STRING" id="946077.W5A_05828"/>
<dbReference type="Gene3D" id="2.30.40.10">
    <property type="entry name" value="Urease, subunit C, domain 1"/>
    <property type="match status" value="2"/>
</dbReference>
<dbReference type="RefSeq" id="WP_008238355.1">
    <property type="nucleotide sequence ID" value="NZ_AJJU01000004.1"/>
</dbReference>
<dbReference type="InterPro" id="IPR006680">
    <property type="entry name" value="Amidohydro-rel"/>
</dbReference>
<dbReference type="Proteomes" id="UP000005938">
    <property type="component" value="Unassembled WGS sequence"/>
</dbReference>
<feature type="domain" description="Amidohydrolase-related" evidence="3">
    <location>
        <begin position="1033"/>
        <end position="1100"/>
    </location>
</feature>
<dbReference type="GO" id="GO:0016810">
    <property type="term" value="F:hydrolase activity, acting on carbon-nitrogen (but not peptide) bonds"/>
    <property type="evidence" value="ECO:0007669"/>
    <property type="project" value="InterPro"/>
</dbReference>
<evidence type="ECO:0000256" key="2">
    <source>
        <dbReference type="SAM" id="Coils"/>
    </source>
</evidence>
<dbReference type="eggNOG" id="COG1228">
    <property type="taxonomic scope" value="Bacteria"/>
</dbReference>
<evidence type="ECO:0000256" key="1">
    <source>
        <dbReference type="ARBA" id="ARBA00009820"/>
    </source>
</evidence>
<dbReference type="Pfam" id="PF01979">
    <property type="entry name" value="Amidohydro_1"/>
    <property type="match status" value="1"/>
</dbReference>
<name>I0WH44_9FLAO</name>
<dbReference type="InterPro" id="IPR032466">
    <property type="entry name" value="Metal_Hydrolase"/>
</dbReference>
<evidence type="ECO:0000313" key="4">
    <source>
        <dbReference type="EMBL" id="EID75710.1"/>
    </source>
</evidence>
<proteinExistence type="inferred from homology"/>
<dbReference type="Gene3D" id="2.120.10.30">
    <property type="entry name" value="TolB, C-terminal domain"/>
    <property type="match status" value="2"/>
</dbReference>
<reference evidence="4 5" key="1">
    <citation type="journal article" date="2012" name="J. Bacteriol.">
        <title>Genome Sequence of the Halotolerant Bacterium Imtechella halotolerans K1T.</title>
        <authorList>
            <person name="Kumar S."/>
            <person name="Vikram S."/>
            <person name="Subramanian S."/>
            <person name="Raghava G.P."/>
            <person name="Pinnaka A.K."/>
        </authorList>
    </citation>
    <scope>NUCLEOTIDE SEQUENCE [LARGE SCALE GENOMIC DNA]</scope>
    <source>
        <strain evidence="4 5">K1</strain>
    </source>
</reference>
<dbReference type="InterPro" id="IPR011659">
    <property type="entry name" value="WD40"/>
</dbReference>
<dbReference type="SUPFAM" id="SSF82171">
    <property type="entry name" value="DPP6 N-terminal domain-like"/>
    <property type="match status" value="1"/>
</dbReference>
<dbReference type="AlphaFoldDB" id="I0WH44"/>
<dbReference type="InterPro" id="IPR011059">
    <property type="entry name" value="Metal-dep_hydrolase_composite"/>
</dbReference>
<dbReference type="SUPFAM" id="SSF51556">
    <property type="entry name" value="Metallo-dependent hydrolases"/>
    <property type="match status" value="1"/>
</dbReference>
<dbReference type="eggNOG" id="COG0823">
    <property type="taxonomic scope" value="Bacteria"/>
</dbReference>
<comment type="similarity">
    <text evidence="1">Belongs to the TolB family.</text>
</comment>
<keyword evidence="4" id="KW-0378">Hydrolase</keyword>